<dbReference type="PANTHER" id="PTHR43329">
    <property type="entry name" value="EPOXIDE HYDROLASE"/>
    <property type="match status" value="1"/>
</dbReference>
<name>A0AAJ0ML13_9PEZI</name>
<evidence type="ECO:0000259" key="3">
    <source>
        <dbReference type="Pfam" id="PF00561"/>
    </source>
</evidence>
<evidence type="ECO:0000256" key="2">
    <source>
        <dbReference type="ARBA" id="ARBA00038334"/>
    </source>
</evidence>
<organism evidence="4 5">
    <name type="scientific">Lasiosphaeria hispida</name>
    <dbReference type="NCBI Taxonomy" id="260671"/>
    <lineage>
        <taxon>Eukaryota</taxon>
        <taxon>Fungi</taxon>
        <taxon>Dikarya</taxon>
        <taxon>Ascomycota</taxon>
        <taxon>Pezizomycotina</taxon>
        <taxon>Sordariomycetes</taxon>
        <taxon>Sordariomycetidae</taxon>
        <taxon>Sordariales</taxon>
        <taxon>Lasiosphaeriaceae</taxon>
        <taxon>Lasiosphaeria</taxon>
    </lineage>
</organism>
<dbReference type="SUPFAM" id="SSF53474">
    <property type="entry name" value="alpha/beta-Hydrolases"/>
    <property type="match status" value="1"/>
</dbReference>
<evidence type="ECO:0000256" key="1">
    <source>
        <dbReference type="ARBA" id="ARBA00022801"/>
    </source>
</evidence>
<keyword evidence="1 4" id="KW-0378">Hydrolase</keyword>
<evidence type="ECO:0000313" key="4">
    <source>
        <dbReference type="EMBL" id="KAK3364380.1"/>
    </source>
</evidence>
<dbReference type="Proteomes" id="UP001275084">
    <property type="component" value="Unassembled WGS sequence"/>
</dbReference>
<comment type="caution">
    <text evidence="4">The sequence shown here is derived from an EMBL/GenBank/DDBJ whole genome shotgun (WGS) entry which is preliminary data.</text>
</comment>
<dbReference type="EMBL" id="JAUIQD010000001">
    <property type="protein sequence ID" value="KAK3364380.1"/>
    <property type="molecule type" value="Genomic_DNA"/>
</dbReference>
<accession>A0AAJ0ML13</accession>
<reference evidence="4" key="2">
    <citation type="submission" date="2023-06" db="EMBL/GenBank/DDBJ databases">
        <authorList>
            <consortium name="Lawrence Berkeley National Laboratory"/>
            <person name="Haridas S."/>
            <person name="Hensen N."/>
            <person name="Bonometti L."/>
            <person name="Westerberg I."/>
            <person name="Brannstrom I.O."/>
            <person name="Guillou S."/>
            <person name="Cros-Aarteil S."/>
            <person name="Calhoun S."/>
            <person name="Kuo A."/>
            <person name="Mondo S."/>
            <person name="Pangilinan J."/>
            <person name="Riley R."/>
            <person name="Labutti K."/>
            <person name="Andreopoulos B."/>
            <person name="Lipzen A."/>
            <person name="Chen C."/>
            <person name="Yanf M."/>
            <person name="Daum C."/>
            <person name="Ng V."/>
            <person name="Clum A."/>
            <person name="Steindorff A."/>
            <person name="Ohm R."/>
            <person name="Martin F."/>
            <person name="Silar P."/>
            <person name="Natvig D."/>
            <person name="Lalanne C."/>
            <person name="Gautier V."/>
            <person name="Ament-Velasquez S.L."/>
            <person name="Kruys A."/>
            <person name="Hutchinson M.I."/>
            <person name="Powell A.J."/>
            <person name="Barry K."/>
            <person name="Miller A.N."/>
            <person name="Grigoriev I.V."/>
            <person name="Debuchy R."/>
            <person name="Gladieux P."/>
            <person name="Thoren M.H."/>
            <person name="Johannesson H."/>
        </authorList>
    </citation>
    <scope>NUCLEOTIDE SEQUENCE</scope>
    <source>
        <strain evidence="4">CBS 955.72</strain>
    </source>
</reference>
<dbReference type="InterPro" id="IPR029058">
    <property type="entry name" value="AB_hydrolase_fold"/>
</dbReference>
<dbReference type="Pfam" id="PF00561">
    <property type="entry name" value="Abhydrolase_1"/>
    <property type="match status" value="1"/>
</dbReference>
<evidence type="ECO:0000313" key="5">
    <source>
        <dbReference type="Proteomes" id="UP001275084"/>
    </source>
</evidence>
<gene>
    <name evidence="4" type="ORF">B0T25DRAFT_62154</name>
</gene>
<protein>
    <submittedName>
        <fullName evidence="4">Alpha/beta hydrolase fold protein</fullName>
    </submittedName>
</protein>
<keyword evidence="5" id="KW-1185">Reference proteome</keyword>
<proteinExistence type="inferred from homology"/>
<dbReference type="GO" id="GO:0016787">
    <property type="term" value="F:hydrolase activity"/>
    <property type="evidence" value="ECO:0007669"/>
    <property type="project" value="UniProtKB-KW"/>
</dbReference>
<dbReference type="PRINTS" id="PR00412">
    <property type="entry name" value="EPOXHYDRLASE"/>
</dbReference>
<dbReference type="InterPro" id="IPR000639">
    <property type="entry name" value="Epox_hydrolase-like"/>
</dbReference>
<comment type="similarity">
    <text evidence="2">Belongs to the AB hydrolase superfamily. Epoxide hydrolase family.</text>
</comment>
<sequence length="295" mass="30630">MATSASPPIEGITHHTAAIDGTTLHYVSAGESGSPILLVHGFPETWWGFHKLIPLLAVSHRVFAVDLRGFGDSAVAETTHTSAAAAEDLHQLIAHLGVGPVHISGQDISGGTVFRLAATHPEAIRSFTAIEMGLAGFGLEGLADITHGGVWHIGVLAAPGIPELLLAGRERDFLAGTMFPSMTAVAGSITDADYDEFARTYSRPGAWRGAAGLYRSMLSEGDEIKALAKPSPLAVPVLAVGAGGGPFTEMTMRQVTAGGKITARQLAGVGHYAALEAPERLADVILEFVKGVESA</sequence>
<dbReference type="AlphaFoldDB" id="A0AAJ0ML13"/>
<reference evidence="4" key="1">
    <citation type="journal article" date="2023" name="Mol. Phylogenet. Evol.">
        <title>Genome-scale phylogeny and comparative genomics of the fungal order Sordariales.</title>
        <authorList>
            <person name="Hensen N."/>
            <person name="Bonometti L."/>
            <person name="Westerberg I."/>
            <person name="Brannstrom I.O."/>
            <person name="Guillou S."/>
            <person name="Cros-Aarteil S."/>
            <person name="Calhoun S."/>
            <person name="Haridas S."/>
            <person name="Kuo A."/>
            <person name="Mondo S."/>
            <person name="Pangilinan J."/>
            <person name="Riley R."/>
            <person name="LaButti K."/>
            <person name="Andreopoulos B."/>
            <person name="Lipzen A."/>
            <person name="Chen C."/>
            <person name="Yan M."/>
            <person name="Daum C."/>
            <person name="Ng V."/>
            <person name="Clum A."/>
            <person name="Steindorff A."/>
            <person name="Ohm R.A."/>
            <person name="Martin F."/>
            <person name="Silar P."/>
            <person name="Natvig D.O."/>
            <person name="Lalanne C."/>
            <person name="Gautier V."/>
            <person name="Ament-Velasquez S.L."/>
            <person name="Kruys A."/>
            <person name="Hutchinson M.I."/>
            <person name="Powell A.J."/>
            <person name="Barry K."/>
            <person name="Miller A.N."/>
            <person name="Grigoriev I.V."/>
            <person name="Debuchy R."/>
            <person name="Gladieux P."/>
            <person name="Hiltunen Thoren M."/>
            <person name="Johannesson H."/>
        </authorList>
    </citation>
    <scope>NUCLEOTIDE SEQUENCE</scope>
    <source>
        <strain evidence="4">CBS 955.72</strain>
    </source>
</reference>
<feature type="domain" description="AB hydrolase-1" evidence="3">
    <location>
        <begin position="35"/>
        <end position="131"/>
    </location>
</feature>
<dbReference type="Gene3D" id="3.40.50.1820">
    <property type="entry name" value="alpha/beta hydrolase"/>
    <property type="match status" value="1"/>
</dbReference>
<dbReference type="InterPro" id="IPR000073">
    <property type="entry name" value="AB_hydrolase_1"/>
</dbReference>